<name>A0A4S8IH67_MUSBA</name>
<dbReference type="PROSITE" id="PS51767">
    <property type="entry name" value="PEPTIDASE_A1"/>
    <property type="match status" value="1"/>
</dbReference>
<dbReference type="InterPro" id="IPR032799">
    <property type="entry name" value="TAXi_C"/>
</dbReference>
<sequence>MSPMINRLSRQGQPLLGFSLSSPEFRLWLRPGHEGLFGKAAGLIGLARNQLSLLSQLAPKLGHSFSYCLPSTASTGYLSIGSYNSAQFSYTPMVSSSLEGTVYFVRLTGITVGGKGLPMAASAYAGAPTIIDSGTVITRLPPDVYAALSSAIAAALKRHKRAPAYAILDTCFKGSVKKLAVPEVDMVFQGSATLKLAPRNVMNDVDVAAATCLAFATAVSVAIIGNKLQQTFRVVSDFAKSRIGFAAGGCN</sequence>
<dbReference type="PANTHER" id="PTHR13683:SF809">
    <property type="entry name" value="PEPTIDASE A1 DOMAIN-CONTAINING PROTEIN"/>
    <property type="match status" value="1"/>
</dbReference>
<comment type="caution">
    <text evidence="3">The sequence shown here is derived from an EMBL/GenBank/DDBJ whole genome shotgun (WGS) entry which is preliminary data.</text>
</comment>
<dbReference type="InterPro" id="IPR033121">
    <property type="entry name" value="PEPTIDASE_A1"/>
</dbReference>
<dbReference type="InterPro" id="IPR032861">
    <property type="entry name" value="TAXi_N"/>
</dbReference>
<dbReference type="Gene3D" id="2.40.70.10">
    <property type="entry name" value="Acid Proteases"/>
    <property type="match status" value="2"/>
</dbReference>
<reference evidence="3 4" key="1">
    <citation type="journal article" date="2019" name="Nat. Plants">
        <title>Genome sequencing of Musa balbisiana reveals subgenome evolution and function divergence in polyploid bananas.</title>
        <authorList>
            <person name="Yao X."/>
        </authorList>
    </citation>
    <scope>NUCLEOTIDE SEQUENCE [LARGE SCALE GENOMIC DNA]</scope>
    <source>
        <strain evidence="4">cv. DH-PKW</strain>
        <tissue evidence="3">Leaves</tissue>
    </source>
</reference>
<protein>
    <recommendedName>
        <fullName evidence="2">Peptidase A1 domain-containing protein</fullName>
    </recommendedName>
</protein>
<evidence type="ECO:0000259" key="2">
    <source>
        <dbReference type="PROSITE" id="PS51767"/>
    </source>
</evidence>
<dbReference type="InterPro" id="IPR021109">
    <property type="entry name" value="Peptidase_aspartic_dom_sf"/>
</dbReference>
<dbReference type="PANTHER" id="PTHR13683">
    <property type="entry name" value="ASPARTYL PROTEASES"/>
    <property type="match status" value="1"/>
</dbReference>
<dbReference type="SUPFAM" id="SSF50630">
    <property type="entry name" value="Acid proteases"/>
    <property type="match status" value="1"/>
</dbReference>
<comment type="similarity">
    <text evidence="1">Belongs to the peptidase A1 family.</text>
</comment>
<organism evidence="3 4">
    <name type="scientific">Musa balbisiana</name>
    <name type="common">Banana</name>
    <dbReference type="NCBI Taxonomy" id="52838"/>
    <lineage>
        <taxon>Eukaryota</taxon>
        <taxon>Viridiplantae</taxon>
        <taxon>Streptophyta</taxon>
        <taxon>Embryophyta</taxon>
        <taxon>Tracheophyta</taxon>
        <taxon>Spermatophyta</taxon>
        <taxon>Magnoliopsida</taxon>
        <taxon>Liliopsida</taxon>
        <taxon>Zingiberales</taxon>
        <taxon>Musaceae</taxon>
        <taxon>Musa</taxon>
    </lineage>
</organism>
<evidence type="ECO:0000256" key="1">
    <source>
        <dbReference type="ARBA" id="ARBA00007447"/>
    </source>
</evidence>
<dbReference type="Pfam" id="PF14543">
    <property type="entry name" value="TAXi_N"/>
    <property type="match status" value="1"/>
</dbReference>
<dbReference type="GO" id="GO:0004190">
    <property type="term" value="F:aspartic-type endopeptidase activity"/>
    <property type="evidence" value="ECO:0007669"/>
    <property type="project" value="InterPro"/>
</dbReference>
<dbReference type="FunFam" id="2.40.70.10:FF:000013">
    <property type="entry name" value="Aspartyl protease AED1"/>
    <property type="match status" value="1"/>
</dbReference>
<dbReference type="Proteomes" id="UP000317650">
    <property type="component" value="Chromosome 9"/>
</dbReference>
<dbReference type="GO" id="GO:0006508">
    <property type="term" value="P:proteolysis"/>
    <property type="evidence" value="ECO:0007669"/>
    <property type="project" value="InterPro"/>
</dbReference>
<dbReference type="STRING" id="52838.A0A4S8IH67"/>
<keyword evidence="4" id="KW-1185">Reference proteome</keyword>
<evidence type="ECO:0000313" key="3">
    <source>
        <dbReference type="EMBL" id="THU47615.1"/>
    </source>
</evidence>
<dbReference type="EMBL" id="PYDT01000010">
    <property type="protein sequence ID" value="THU47615.1"/>
    <property type="molecule type" value="Genomic_DNA"/>
</dbReference>
<dbReference type="InterPro" id="IPR001461">
    <property type="entry name" value="Aspartic_peptidase_A1"/>
</dbReference>
<evidence type="ECO:0000313" key="4">
    <source>
        <dbReference type="Proteomes" id="UP000317650"/>
    </source>
</evidence>
<accession>A0A4S8IH67</accession>
<dbReference type="Pfam" id="PF14541">
    <property type="entry name" value="TAXi_C"/>
    <property type="match status" value="1"/>
</dbReference>
<gene>
    <name evidence="3" type="ORF">C4D60_Mb09t17470</name>
</gene>
<proteinExistence type="inferred from homology"/>
<dbReference type="AlphaFoldDB" id="A0A4S8IH67"/>
<feature type="domain" description="Peptidase A1" evidence="2">
    <location>
        <begin position="1"/>
        <end position="246"/>
    </location>
</feature>